<dbReference type="Gramene" id="EOY19630">
    <property type="protein sequence ID" value="EOY19630"/>
    <property type="gene ID" value="TCM_044768"/>
</dbReference>
<feature type="transmembrane region" description="Helical" evidence="1">
    <location>
        <begin position="65"/>
        <end position="87"/>
    </location>
</feature>
<proteinExistence type="predicted"/>
<keyword evidence="3" id="KW-1185">Reference proteome</keyword>
<evidence type="ECO:0000313" key="2">
    <source>
        <dbReference type="EMBL" id="EOY19630.1"/>
    </source>
</evidence>
<dbReference type="HOGENOM" id="CLU_2077344_0_0_1"/>
<evidence type="ECO:0000256" key="1">
    <source>
        <dbReference type="SAM" id="Phobius"/>
    </source>
</evidence>
<gene>
    <name evidence="2" type="ORF">TCM_044768</name>
</gene>
<dbReference type="AlphaFoldDB" id="A0A061FQP8"/>
<dbReference type="Proteomes" id="UP000026915">
    <property type="component" value="Chromosome 10"/>
</dbReference>
<sequence>MFSLINSLMHLLNHCQRPYFTFFYRRLVSPMVLPSCGPYKKVILAILTSTSTSITIDPLCTSKSIFVIKAILATTSLLVYAFVDILATTKFIKQYNNKSEHLTHNTQTRSYNDQITTT</sequence>
<dbReference type="InParanoid" id="A0A061FQP8"/>
<evidence type="ECO:0000313" key="3">
    <source>
        <dbReference type="Proteomes" id="UP000026915"/>
    </source>
</evidence>
<keyword evidence="1" id="KW-1133">Transmembrane helix</keyword>
<reference evidence="2 3" key="1">
    <citation type="journal article" date="2013" name="Genome Biol.">
        <title>The genome sequence of the most widely cultivated cacao type and its use to identify candidate genes regulating pod color.</title>
        <authorList>
            <person name="Motamayor J.C."/>
            <person name="Mockaitis K."/>
            <person name="Schmutz J."/>
            <person name="Haiminen N."/>
            <person name="Iii D.L."/>
            <person name="Cornejo O."/>
            <person name="Findley S.D."/>
            <person name="Zheng P."/>
            <person name="Utro F."/>
            <person name="Royaert S."/>
            <person name="Saski C."/>
            <person name="Jenkins J."/>
            <person name="Podicheti R."/>
            <person name="Zhao M."/>
            <person name="Scheffler B.E."/>
            <person name="Stack J.C."/>
            <person name="Feltus F.A."/>
            <person name="Mustiga G.M."/>
            <person name="Amores F."/>
            <person name="Phillips W."/>
            <person name="Marelli J.P."/>
            <person name="May G.D."/>
            <person name="Shapiro H."/>
            <person name="Ma J."/>
            <person name="Bustamante C.D."/>
            <person name="Schnell R.J."/>
            <person name="Main D."/>
            <person name="Gilbert D."/>
            <person name="Parida L."/>
            <person name="Kuhn D.N."/>
        </authorList>
    </citation>
    <scope>NUCLEOTIDE SEQUENCE [LARGE SCALE GENOMIC DNA]</scope>
    <source>
        <strain evidence="3">cv. Matina 1-6</strain>
    </source>
</reference>
<keyword evidence="1" id="KW-0472">Membrane</keyword>
<keyword evidence="1" id="KW-0812">Transmembrane</keyword>
<organism evidence="2 3">
    <name type="scientific">Theobroma cacao</name>
    <name type="common">Cacao</name>
    <name type="synonym">Cocoa</name>
    <dbReference type="NCBI Taxonomy" id="3641"/>
    <lineage>
        <taxon>Eukaryota</taxon>
        <taxon>Viridiplantae</taxon>
        <taxon>Streptophyta</taxon>
        <taxon>Embryophyta</taxon>
        <taxon>Tracheophyta</taxon>
        <taxon>Spermatophyta</taxon>
        <taxon>Magnoliopsida</taxon>
        <taxon>eudicotyledons</taxon>
        <taxon>Gunneridae</taxon>
        <taxon>Pentapetalae</taxon>
        <taxon>rosids</taxon>
        <taxon>malvids</taxon>
        <taxon>Malvales</taxon>
        <taxon>Malvaceae</taxon>
        <taxon>Byttnerioideae</taxon>
        <taxon>Theobroma</taxon>
    </lineage>
</organism>
<name>A0A061FQP8_THECC</name>
<accession>A0A061FQP8</accession>
<protein>
    <submittedName>
        <fullName evidence="2">Uncharacterized protein</fullName>
    </submittedName>
</protein>
<dbReference type="EMBL" id="CM001888">
    <property type="protein sequence ID" value="EOY19630.1"/>
    <property type="molecule type" value="Genomic_DNA"/>
</dbReference>